<proteinExistence type="predicted"/>
<dbReference type="RefSeq" id="WP_338750978.1">
    <property type="nucleotide sequence ID" value="NZ_CP147404.1"/>
</dbReference>
<feature type="transmembrane region" description="Helical" evidence="1">
    <location>
        <begin position="16"/>
        <end position="38"/>
    </location>
</feature>
<evidence type="ECO:0000313" key="2">
    <source>
        <dbReference type="EMBL" id="WXB92458.1"/>
    </source>
</evidence>
<reference evidence="2 3" key="1">
    <citation type="submission" date="2024-02" db="EMBL/GenBank/DDBJ databases">
        <title>Seven novel Bacillus-like species.</title>
        <authorList>
            <person name="Liu G."/>
        </authorList>
    </citation>
    <scope>NUCLEOTIDE SEQUENCE [LARGE SCALE GENOMIC DNA]</scope>
    <source>
        <strain evidence="2 3">FJAT-52991</strain>
    </source>
</reference>
<evidence type="ECO:0000256" key="1">
    <source>
        <dbReference type="SAM" id="Phobius"/>
    </source>
</evidence>
<keyword evidence="1" id="KW-1133">Transmembrane helix</keyword>
<gene>
    <name evidence="2" type="primary">yunB</name>
    <name evidence="2" type="ORF">WDJ61_14660</name>
</gene>
<dbReference type="NCBIfam" id="TIGR02832">
    <property type="entry name" value="spo_yunB"/>
    <property type="match status" value="1"/>
</dbReference>
<organism evidence="2 3">
    <name type="scientific">Bacillus kandeliae</name>
    <dbReference type="NCBI Taxonomy" id="3129297"/>
    <lineage>
        <taxon>Bacteria</taxon>
        <taxon>Bacillati</taxon>
        <taxon>Bacillota</taxon>
        <taxon>Bacilli</taxon>
        <taxon>Bacillales</taxon>
        <taxon>Bacillaceae</taxon>
        <taxon>Bacillus</taxon>
    </lineage>
</organism>
<name>A0ABZ2N428_9BACI</name>
<dbReference type="PIRSF" id="PIRSF021383">
    <property type="entry name" value="YunB"/>
    <property type="match status" value="1"/>
</dbReference>
<accession>A0ABZ2N428</accession>
<keyword evidence="1" id="KW-0472">Membrane</keyword>
<evidence type="ECO:0000313" key="3">
    <source>
        <dbReference type="Proteomes" id="UP001387364"/>
    </source>
</evidence>
<keyword evidence="1" id="KW-0812">Transmembrane</keyword>
<dbReference type="EMBL" id="CP147404">
    <property type="protein sequence ID" value="WXB92458.1"/>
    <property type="molecule type" value="Genomic_DNA"/>
</dbReference>
<dbReference type="InterPro" id="IPR014197">
    <property type="entry name" value="Sporulation_prot_YunB"/>
</dbReference>
<keyword evidence="3" id="KW-1185">Reference proteome</keyword>
<protein>
    <submittedName>
        <fullName evidence="2">Sporulation protein YunB</fullName>
    </submittedName>
</protein>
<sequence>MAAQRKWKSRRGPLPLRYVMLITLILFSFSTAFSLWMINKNIKPTLIGYAKTETRKIASMVISKAVNKKMVNVMDINDVIETDPGPPSITKLNTEIINRVLAETTNLVQLNLKEAEKGNLEVLELISDVEIENEGTKNMEGIVYYIPLGQVTNNALLGNLGPQIPIRFHAVGDVSSNVKTKVKPYGINNAYVEVFIELEVNVQIIVPFATEYSTVKQDIPVAMGLIKGEVPNFYNGGGGGGSGANPSFELPMD</sequence>
<dbReference type="Proteomes" id="UP001387364">
    <property type="component" value="Chromosome"/>
</dbReference>
<dbReference type="Pfam" id="PF09560">
    <property type="entry name" value="Spore_YunB"/>
    <property type="match status" value="1"/>
</dbReference>